<dbReference type="InterPro" id="IPR036890">
    <property type="entry name" value="HATPase_C_sf"/>
</dbReference>
<sequence>MVHDIKDAMLLNSAVGTIFNELEKLRKSSKENQEIFRKRWIWELIQNASDCCRDGEKIDIEIKFDGHSKLSFGHNGKGFKEENLWSMVTQISSKQSDDKTTGQFGTGFITTTLLSPKITIESFLENDNQSFDLYLDRTGQTRKEIRDSIRKNIDLIEQVLTTDDHFQERNTTSFIYNLEYSDNKEKSIEAINYGIESLISHIVYLLSFNREINSIKYNGNKFEVIQRSKISSLSNTTIVTVLEGDTGNEQKVLNLNFPEGTIAVPLLKKSDCTCFGEISKDVARLFCSFPLIGSENYPFPVVLNSNKFNVEIDRDGIFESDSVNVCIVEEAMSQYKRILSHFSNQPIRDTFNLCKFDRQQSSEYKKQLVSELDSIIMNEKLIKTNSKKLLPIKDSEGEIQIFVPNSRMEKYKESVWKLISRIPNINVPEYQYIDGWRSVINNDITLKSISDKELKNKTIQELADWLGEIDYIDWLNNYYQLLNDLLDKGFEEYYIPNYSGVFRQSNELILTENIMPELIEIWTTINKSRFKRIVLSEIIVPEKFKEIMIKKSNEKIAENISDHIYSLLSKETQENRTIETNVLFDKVLKLFVQKPDKCEKLFPSIYKERTKLRSKQFSEQLNHFGDVISEKNISIEDLNAIVSNEKFLSEFLDFDGEITEEMKKQFQHISKQSYYSKKKVDELIERSTKNVFTKLTKNVNYVVPSTIEKWQEKKLSDTIFKATKNDKEIYIVIRPSDEDKIIFYEDKELNVLDTNNYELWTDNGENVKLVTLGDILKTTKISVIPLRNLY</sequence>
<proteinExistence type="predicted"/>
<reference evidence="1" key="1">
    <citation type="submission" date="2023-03" db="EMBL/GenBank/DDBJ databases">
        <authorList>
            <person name="Shen W."/>
            <person name="Cai J."/>
        </authorList>
    </citation>
    <scope>NUCLEOTIDE SEQUENCE</scope>
    <source>
        <strain evidence="1">K69-2</strain>
    </source>
</reference>
<evidence type="ECO:0000313" key="1">
    <source>
        <dbReference type="EMBL" id="MDT2689720.1"/>
    </source>
</evidence>
<organism evidence="1 2">
    <name type="scientific">Enterococcus gallinarum</name>
    <dbReference type="NCBI Taxonomy" id="1353"/>
    <lineage>
        <taxon>Bacteria</taxon>
        <taxon>Bacillati</taxon>
        <taxon>Bacillota</taxon>
        <taxon>Bacilli</taxon>
        <taxon>Lactobacillales</taxon>
        <taxon>Enterococcaceae</taxon>
        <taxon>Enterococcus</taxon>
    </lineage>
</organism>
<dbReference type="Proteomes" id="UP001183682">
    <property type="component" value="Unassembled WGS sequence"/>
</dbReference>
<keyword evidence="1" id="KW-0547">Nucleotide-binding</keyword>
<name>A0AAE4L050_ENTGA</name>
<accession>A0AAE4L050</accession>
<dbReference type="EMBL" id="JARPZN010000003">
    <property type="protein sequence ID" value="MDT2689720.1"/>
    <property type="molecule type" value="Genomic_DNA"/>
</dbReference>
<dbReference type="SUPFAM" id="SSF55874">
    <property type="entry name" value="ATPase domain of HSP90 chaperone/DNA topoisomerase II/histidine kinase"/>
    <property type="match status" value="1"/>
</dbReference>
<gene>
    <name evidence="1" type="ORF">P7E30_05845</name>
</gene>
<dbReference type="AlphaFoldDB" id="A0AAE4L050"/>
<dbReference type="Gene3D" id="3.30.565.10">
    <property type="entry name" value="Histidine kinase-like ATPase, C-terminal domain"/>
    <property type="match status" value="1"/>
</dbReference>
<evidence type="ECO:0000313" key="2">
    <source>
        <dbReference type="Proteomes" id="UP001183682"/>
    </source>
</evidence>
<keyword evidence="1" id="KW-0067">ATP-binding</keyword>
<comment type="caution">
    <text evidence="1">The sequence shown here is derived from an EMBL/GenBank/DDBJ whole genome shotgun (WGS) entry which is preliminary data.</text>
</comment>
<dbReference type="RefSeq" id="WP_311809793.1">
    <property type="nucleotide sequence ID" value="NZ_JARPZN010000003.1"/>
</dbReference>
<dbReference type="NCBIfam" id="NF047352">
    <property type="entry name" value="P_loop_sacsin"/>
    <property type="match status" value="1"/>
</dbReference>
<protein>
    <submittedName>
        <fullName evidence="1">ATP-binding protein</fullName>
    </submittedName>
</protein>
<dbReference type="GO" id="GO:0005524">
    <property type="term" value="F:ATP binding"/>
    <property type="evidence" value="ECO:0007669"/>
    <property type="project" value="UniProtKB-KW"/>
</dbReference>
<dbReference type="Pfam" id="PF13589">
    <property type="entry name" value="HATPase_c_3"/>
    <property type="match status" value="1"/>
</dbReference>